<evidence type="ECO:0000259" key="1">
    <source>
        <dbReference type="Pfam" id="PF14238"/>
    </source>
</evidence>
<gene>
    <name evidence="2" type="ORF">FRY97_12515</name>
</gene>
<comment type="caution">
    <text evidence="2">The sequence shown here is derived from an EMBL/GenBank/DDBJ whole genome shotgun (WGS) entry which is preliminary data.</text>
</comment>
<protein>
    <submittedName>
        <fullName evidence="2">DUF4340 domain-containing protein</fullName>
    </submittedName>
</protein>
<name>A0A5C6RK90_9BACT</name>
<dbReference type="Proteomes" id="UP000321580">
    <property type="component" value="Unassembled WGS sequence"/>
</dbReference>
<evidence type="ECO:0000313" key="3">
    <source>
        <dbReference type="Proteomes" id="UP000321580"/>
    </source>
</evidence>
<proteinExistence type="predicted"/>
<accession>A0A5C6RK90</accession>
<sequence length="346" mass="39853">MKRTLILVMLFLLLGGGAFWYLNEDEAQQKTTLAGADRDFAVPDIERVHKIFIAGRKGERTTLERDGKGGWLYNGQFETNMQVVQPLLDVIQQVRIQYKPPVKAVDNMVKVLATEGMKVELYDEAGENLKTYYVGGATADERGTYMIMEGADQPYVVELPAWEGNVSVRFKRFGDEWRDKILFKTPIEEIASVSVEYPKQKNQSFRVSRAGGSFKVAPFYEITPEINRPFRSGSIEAFLVNFESIGAESFRNDHVKRDSVLRQIPFCTITLVDQQQDTTTASFYPMYPDNYVTQDPKTGEYLTPSQDIFRYFVWWNDKDFMFAQHMVVQKAFWGYPSFFQDAKLLN</sequence>
<dbReference type="Pfam" id="PF14238">
    <property type="entry name" value="DUF4340"/>
    <property type="match status" value="1"/>
</dbReference>
<dbReference type="RefSeq" id="WP_147167880.1">
    <property type="nucleotide sequence ID" value="NZ_VOOR01000024.1"/>
</dbReference>
<keyword evidence="3" id="KW-1185">Reference proteome</keyword>
<evidence type="ECO:0000313" key="2">
    <source>
        <dbReference type="EMBL" id="TXB62778.1"/>
    </source>
</evidence>
<reference evidence="2 3" key="1">
    <citation type="submission" date="2019-08" db="EMBL/GenBank/DDBJ databases">
        <title>Genome of Phaeodactylibacter luteus.</title>
        <authorList>
            <person name="Bowman J.P."/>
        </authorList>
    </citation>
    <scope>NUCLEOTIDE SEQUENCE [LARGE SCALE GENOMIC DNA]</scope>
    <source>
        <strain evidence="2 3">KCTC 42180</strain>
    </source>
</reference>
<dbReference type="AlphaFoldDB" id="A0A5C6RK90"/>
<dbReference type="OrthoDB" id="931346at2"/>
<feature type="domain" description="DUF4340" evidence="1">
    <location>
        <begin position="113"/>
        <end position="253"/>
    </location>
</feature>
<dbReference type="InterPro" id="IPR025641">
    <property type="entry name" value="DUF4340"/>
</dbReference>
<dbReference type="EMBL" id="VOOR01000024">
    <property type="protein sequence ID" value="TXB62778.1"/>
    <property type="molecule type" value="Genomic_DNA"/>
</dbReference>
<organism evidence="2 3">
    <name type="scientific">Phaeodactylibacter luteus</name>
    <dbReference type="NCBI Taxonomy" id="1564516"/>
    <lineage>
        <taxon>Bacteria</taxon>
        <taxon>Pseudomonadati</taxon>
        <taxon>Bacteroidota</taxon>
        <taxon>Saprospiria</taxon>
        <taxon>Saprospirales</taxon>
        <taxon>Haliscomenobacteraceae</taxon>
        <taxon>Phaeodactylibacter</taxon>
    </lineage>
</organism>